<proteinExistence type="predicted"/>
<gene>
    <name evidence="1" type="ORF">CWE14_02415</name>
</gene>
<reference evidence="1 2" key="1">
    <citation type="journal article" date="2011" name="Front. Microbiol.">
        <title>Genomic signatures of strain selection and enhancement in Bacillus atrophaeus var. globigii, a historical biowarfare simulant.</title>
        <authorList>
            <person name="Gibbons H.S."/>
            <person name="Broomall S.M."/>
            <person name="McNew L.A."/>
            <person name="Daligault H."/>
            <person name="Chapman C."/>
            <person name="Bruce D."/>
            <person name="Karavis M."/>
            <person name="Krepps M."/>
            <person name="McGregor P.A."/>
            <person name="Hong C."/>
            <person name="Park K.H."/>
            <person name="Akmal A."/>
            <person name="Feldman A."/>
            <person name="Lin J.S."/>
            <person name="Chang W.E."/>
            <person name="Higgs B.W."/>
            <person name="Demirev P."/>
            <person name="Lindquist J."/>
            <person name="Liem A."/>
            <person name="Fochler E."/>
            <person name="Read T.D."/>
            <person name="Tapia R."/>
            <person name="Johnson S."/>
            <person name="Bishop-Lilly K.A."/>
            <person name="Detter C."/>
            <person name="Han C."/>
            <person name="Sozhamannan S."/>
            <person name="Rosenzweig C.N."/>
            <person name="Skowronski E.W."/>
        </authorList>
    </citation>
    <scope>NUCLEOTIDE SEQUENCE [LARGE SCALE GENOMIC DNA]</scope>
    <source>
        <strain evidence="1 2">Y4G10-17</strain>
    </source>
</reference>
<sequence>MSLNYKFVDEIAAELGIDPAFVEKDWYSVQVLKTVAEHQSEFIETLFAGGTSLSKGYGLIQRFSEDLDFRCRYTTPSSGNQNKKVRSAYRSGMLDCIQAIDHIELDESKMAVASKYIKFPMSYPQQYDVHASLRPNLEIEFSFTQPRLPAQKKPIQSLIAKFTGGSPETEILCLSPIETGADKLSALTWRVLKRDRSHASDDPAMIRHLHDLCALNSVIEQEQALFIDTAHASFEGDQETGKRDTEKALYPSLQSVLAQLQSDSLYRQEYQQFVDAMSYANDEDMISFDHAVTSLEAMISLFEA</sequence>
<dbReference type="InterPro" id="IPR014942">
    <property type="entry name" value="AbiEii"/>
</dbReference>
<dbReference type="RefSeq" id="WP_126797909.1">
    <property type="nucleotide sequence ID" value="NZ_PIPO01000001.1"/>
</dbReference>
<organism evidence="1 2">
    <name type="scientific">Aliidiomarina soli</name>
    <dbReference type="NCBI Taxonomy" id="1928574"/>
    <lineage>
        <taxon>Bacteria</taxon>
        <taxon>Pseudomonadati</taxon>
        <taxon>Pseudomonadota</taxon>
        <taxon>Gammaproteobacteria</taxon>
        <taxon>Alteromonadales</taxon>
        <taxon>Idiomarinaceae</taxon>
        <taxon>Aliidiomarina</taxon>
    </lineage>
</organism>
<keyword evidence="2" id="KW-1185">Reference proteome</keyword>
<comment type="caution">
    <text evidence="1">The sequence shown here is derived from an EMBL/GenBank/DDBJ whole genome shotgun (WGS) entry which is preliminary data.</text>
</comment>
<dbReference type="Pfam" id="PF08843">
    <property type="entry name" value="AbiEii"/>
    <property type="match status" value="1"/>
</dbReference>
<protein>
    <submittedName>
        <fullName evidence="1">Nucleotidyl transferase AbiEii/AbiGii toxin family protein</fullName>
    </submittedName>
</protein>
<dbReference type="AlphaFoldDB" id="A0A432WM21"/>
<keyword evidence="1" id="KW-0808">Transferase</keyword>
<dbReference type="Gene3D" id="3.10.450.620">
    <property type="entry name" value="JHP933, nucleotidyltransferase-like core domain"/>
    <property type="match status" value="1"/>
</dbReference>
<evidence type="ECO:0000313" key="1">
    <source>
        <dbReference type="EMBL" id="RUO34872.1"/>
    </source>
</evidence>
<dbReference type="GO" id="GO:0016740">
    <property type="term" value="F:transferase activity"/>
    <property type="evidence" value="ECO:0007669"/>
    <property type="project" value="UniProtKB-KW"/>
</dbReference>
<accession>A0A432WM21</accession>
<name>A0A432WM21_9GAMM</name>
<dbReference type="EMBL" id="PIPO01000001">
    <property type="protein sequence ID" value="RUO34872.1"/>
    <property type="molecule type" value="Genomic_DNA"/>
</dbReference>
<dbReference type="Proteomes" id="UP000287823">
    <property type="component" value="Unassembled WGS sequence"/>
</dbReference>
<evidence type="ECO:0000313" key="2">
    <source>
        <dbReference type="Proteomes" id="UP000287823"/>
    </source>
</evidence>